<dbReference type="RefSeq" id="WP_252589687.1">
    <property type="nucleotide sequence ID" value="NZ_JAMWYS010000058.1"/>
</dbReference>
<reference evidence="3" key="1">
    <citation type="submission" date="2022-06" db="EMBL/GenBank/DDBJ databases">
        <title>Solitalea sp. MAHUQ-68 isolated from rhizospheric soil.</title>
        <authorList>
            <person name="Huq M.A."/>
        </authorList>
    </citation>
    <scope>NUCLEOTIDE SEQUENCE</scope>
    <source>
        <strain evidence="3">MAHUQ-68</strain>
    </source>
</reference>
<dbReference type="Proteomes" id="UP001155182">
    <property type="component" value="Unassembled WGS sequence"/>
</dbReference>
<dbReference type="AlphaFoldDB" id="A0A9X2JGQ0"/>
<comment type="caution">
    <text evidence="3">The sequence shown here is derived from an EMBL/GenBank/DDBJ whole genome shotgun (WGS) entry which is preliminary data.</text>
</comment>
<protein>
    <submittedName>
        <fullName evidence="3">Response regulator</fullName>
    </submittedName>
</protein>
<organism evidence="3 4">
    <name type="scientific">Solitalea agri</name>
    <dbReference type="NCBI Taxonomy" id="2953739"/>
    <lineage>
        <taxon>Bacteria</taxon>
        <taxon>Pseudomonadati</taxon>
        <taxon>Bacteroidota</taxon>
        <taxon>Sphingobacteriia</taxon>
        <taxon>Sphingobacteriales</taxon>
        <taxon>Sphingobacteriaceae</taxon>
        <taxon>Solitalea</taxon>
    </lineage>
</organism>
<dbReference type="PROSITE" id="PS50110">
    <property type="entry name" value="RESPONSE_REGULATORY"/>
    <property type="match status" value="1"/>
</dbReference>
<dbReference type="PANTHER" id="PTHR44520:SF2">
    <property type="entry name" value="RESPONSE REGULATOR RCP1"/>
    <property type="match status" value="1"/>
</dbReference>
<dbReference type="InterPro" id="IPR052893">
    <property type="entry name" value="TCS_response_regulator"/>
</dbReference>
<sequence>MDDTSPIKVLLADDDKDDCFLFKEALEEVSLATQLKVVNNGEQLMHYLTKEAVEFPNVLFLDLNMPRKNGFACLEEIKSSENLMHIPVIIFSTSYDENIADRLFKKGAQHYICKPAEFSQLIKIIECSLKLILKEKTSSPLKENFLLSTLKLTT</sequence>
<dbReference type="PANTHER" id="PTHR44520">
    <property type="entry name" value="RESPONSE REGULATOR RCP1-RELATED"/>
    <property type="match status" value="1"/>
</dbReference>
<gene>
    <name evidence="3" type="ORF">NF867_17475</name>
</gene>
<evidence type="ECO:0000256" key="1">
    <source>
        <dbReference type="PROSITE-ProRule" id="PRU00169"/>
    </source>
</evidence>
<feature type="modified residue" description="4-aspartylphosphate" evidence="1">
    <location>
        <position position="62"/>
    </location>
</feature>
<name>A0A9X2JGQ0_9SPHI</name>
<dbReference type="SUPFAM" id="SSF52172">
    <property type="entry name" value="CheY-like"/>
    <property type="match status" value="1"/>
</dbReference>
<accession>A0A9X2JGQ0</accession>
<dbReference type="InterPro" id="IPR001789">
    <property type="entry name" value="Sig_transdc_resp-reg_receiver"/>
</dbReference>
<dbReference type="Pfam" id="PF00072">
    <property type="entry name" value="Response_reg"/>
    <property type="match status" value="1"/>
</dbReference>
<dbReference type="EMBL" id="JAMWYS010000058">
    <property type="protein sequence ID" value="MCO4294656.1"/>
    <property type="molecule type" value="Genomic_DNA"/>
</dbReference>
<evidence type="ECO:0000313" key="3">
    <source>
        <dbReference type="EMBL" id="MCO4294656.1"/>
    </source>
</evidence>
<feature type="domain" description="Response regulatory" evidence="2">
    <location>
        <begin position="8"/>
        <end position="129"/>
    </location>
</feature>
<dbReference type="SMART" id="SM00448">
    <property type="entry name" value="REC"/>
    <property type="match status" value="1"/>
</dbReference>
<evidence type="ECO:0000259" key="2">
    <source>
        <dbReference type="PROSITE" id="PS50110"/>
    </source>
</evidence>
<dbReference type="Gene3D" id="3.40.50.2300">
    <property type="match status" value="1"/>
</dbReference>
<evidence type="ECO:0000313" key="4">
    <source>
        <dbReference type="Proteomes" id="UP001155182"/>
    </source>
</evidence>
<dbReference type="GO" id="GO:0000160">
    <property type="term" value="P:phosphorelay signal transduction system"/>
    <property type="evidence" value="ECO:0007669"/>
    <property type="project" value="InterPro"/>
</dbReference>
<keyword evidence="1" id="KW-0597">Phosphoprotein</keyword>
<proteinExistence type="predicted"/>
<dbReference type="CDD" id="cd17557">
    <property type="entry name" value="REC_Rcp-like"/>
    <property type="match status" value="1"/>
</dbReference>
<dbReference type="InterPro" id="IPR011006">
    <property type="entry name" value="CheY-like_superfamily"/>
</dbReference>
<keyword evidence="4" id="KW-1185">Reference proteome</keyword>